<organism evidence="11 12">
    <name type="scientific">Arboricoccus pini</name>
    <dbReference type="NCBI Taxonomy" id="1963835"/>
    <lineage>
        <taxon>Bacteria</taxon>
        <taxon>Pseudomonadati</taxon>
        <taxon>Pseudomonadota</taxon>
        <taxon>Alphaproteobacteria</taxon>
        <taxon>Geminicoccales</taxon>
        <taxon>Geminicoccaceae</taxon>
        <taxon>Arboricoccus</taxon>
    </lineage>
</organism>
<sequence length="599" mass="62151">MRTAQAFLPARSRIRAWLRLRRPRGLDVVNTLIAGLIGAGIGSVVLLLSRLARLSQKLLLGIVFHNRDALDVTLELMRFAPGFLVGALACGVGFWLASRFARDVVDVIEANALHGGNIPFRSSLAFALLSALAVGTGASVGQEGGSTQLAGALASWVANLIKLDRRTRRVFVAAGAAAAITALFDAPIAGTLYALELVLGGYAVRAAPIVGAAAAGSALATGLLGGENQPFAAMPASVGPINFIAALPLGLLAAIAGIAMMQATPLVENSLRRLRIPAWLRPLAISALLIPLLFMVPAAAGSGHRTLTFLLNVDLPVSVVLGLFLAKSIATALSLGAGFKGGMFSASLFVGGCLGGLFAHLAPHLLPSATAPDGVAMVVIGMAAMAASVIGAPFAIVALAIETTGNLDLAPMAIIGVAIASTVTTMFFGYNFATWRFHLRGLSVRGPYDVGRLAAHHVQDIVDGSITRLHVDADLAAMTEATGRPSGLIAVLDRQGRPLNLIHRQALRMALEAAPERLEATGLLAGEPPPSIETTAPLNAFVRMLDRTNSHLAMVVDPLSGSFIGLAREEDALKRLLATMEAIRQDDLGPAPAARPERA</sequence>
<evidence type="ECO:0000256" key="6">
    <source>
        <dbReference type="ARBA" id="ARBA00023136"/>
    </source>
</evidence>
<keyword evidence="3 10" id="KW-0812">Transmembrane</keyword>
<feature type="transmembrane region" description="Helical" evidence="10">
    <location>
        <begin position="238"/>
        <end position="259"/>
    </location>
</feature>
<evidence type="ECO:0000256" key="9">
    <source>
        <dbReference type="ARBA" id="ARBA00023303"/>
    </source>
</evidence>
<gene>
    <name evidence="11" type="ORF">SAMN07250955_102271</name>
</gene>
<dbReference type="InterPro" id="IPR046342">
    <property type="entry name" value="CBS_dom_sf"/>
</dbReference>
<keyword evidence="6 10" id="KW-0472">Membrane</keyword>
<dbReference type="PANTHER" id="PTHR43427:SF6">
    <property type="entry name" value="CHLORIDE CHANNEL PROTEIN CLC-E"/>
    <property type="match status" value="1"/>
</dbReference>
<dbReference type="InterPro" id="IPR014743">
    <property type="entry name" value="Cl-channel_core"/>
</dbReference>
<keyword evidence="9" id="KW-0407">Ion channel</keyword>
<feature type="transmembrane region" description="Helical" evidence="10">
    <location>
        <begin position="79"/>
        <end position="97"/>
    </location>
</feature>
<dbReference type="PANTHER" id="PTHR43427">
    <property type="entry name" value="CHLORIDE CHANNEL PROTEIN CLC-E"/>
    <property type="match status" value="1"/>
</dbReference>
<evidence type="ECO:0000256" key="10">
    <source>
        <dbReference type="SAM" id="Phobius"/>
    </source>
</evidence>
<evidence type="ECO:0000313" key="12">
    <source>
        <dbReference type="Proteomes" id="UP000197065"/>
    </source>
</evidence>
<dbReference type="Gene3D" id="1.10.3080.10">
    <property type="entry name" value="Clc chloride channel"/>
    <property type="match status" value="1"/>
</dbReference>
<evidence type="ECO:0000256" key="7">
    <source>
        <dbReference type="ARBA" id="ARBA00023173"/>
    </source>
</evidence>
<feature type="transmembrane region" description="Helical" evidence="10">
    <location>
        <begin position="342"/>
        <end position="362"/>
    </location>
</feature>
<evidence type="ECO:0000256" key="2">
    <source>
        <dbReference type="ARBA" id="ARBA00022448"/>
    </source>
</evidence>
<feature type="transmembrane region" description="Helical" evidence="10">
    <location>
        <begin position="413"/>
        <end position="433"/>
    </location>
</feature>
<evidence type="ECO:0000256" key="4">
    <source>
        <dbReference type="ARBA" id="ARBA00022989"/>
    </source>
</evidence>
<dbReference type="AlphaFoldDB" id="A0A212QQF7"/>
<dbReference type="InterPro" id="IPR050368">
    <property type="entry name" value="ClC-type_chloride_channel"/>
</dbReference>
<dbReference type="CDD" id="cd00400">
    <property type="entry name" value="Voltage_gated_ClC"/>
    <property type="match status" value="1"/>
</dbReference>
<dbReference type="GO" id="GO:0034707">
    <property type="term" value="C:chloride channel complex"/>
    <property type="evidence" value="ECO:0007669"/>
    <property type="project" value="UniProtKB-KW"/>
</dbReference>
<keyword evidence="8" id="KW-0868">Chloride</keyword>
<name>A0A212QQF7_9PROT</name>
<feature type="transmembrane region" description="Helical" evidence="10">
    <location>
        <begin position="374"/>
        <end position="401"/>
    </location>
</feature>
<dbReference type="OrthoDB" id="9814803at2"/>
<keyword evidence="7" id="KW-0869">Chloride channel</keyword>
<keyword evidence="2" id="KW-0813">Transport</keyword>
<evidence type="ECO:0000256" key="8">
    <source>
        <dbReference type="ARBA" id="ARBA00023214"/>
    </source>
</evidence>
<dbReference type="Pfam" id="PF00654">
    <property type="entry name" value="Voltage_CLC"/>
    <property type="match status" value="1"/>
</dbReference>
<dbReference type="RefSeq" id="WP_088560119.1">
    <property type="nucleotide sequence ID" value="NZ_FYEH01000002.1"/>
</dbReference>
<reference evidence="11 12" key="1">
    <citation type="submission" date="2017-06" db="EMBL/GenBank/DDBJ databases">
        <authorList>
            <person name="Kim H.J."/>
            <person name="Triplett B.A."/>
        </authorList>
    </citation>
    <scope>NUCLEOTIDE SEQUENCE [LARGE SCALE GENOMIC DNA]</scope>
    <source>
        <strain evidence="11 12">B29T1</strain>
    </source>
</reference>
<feature type="transmembrane region" description="Helical" evidence="10">
    <location>
        <begin position="170"/>
        <end position="194"/>
    </location>
</feature>
<feature type="transmembrane region" description="Helical" evidence="10">
    <location>
        <begin position="307"/>
        <end position="330"/>
    </location>
</feature>
<keyword evidence="5" id="KW-0406">Ion transport</keyword>
<accession>A0A212QQF7</accession>
<keyword evidence="4 10" id="KW-1133">Transmembrane helix</keyword>
<dbReference type="SUPFAM" id="SSF54631">
    <property type="entry name" value="CBS-domain pair"/>
    <property type="match status" value="1"/>
</dbReference>
<proteinExistence type="predicted"/>
<dbReference type="GO" id="GO:0005254">
    <property type="term" value="F:chloride channel activity"/>
    <property type="evidence" value="ECO:0007669"/>
    <property type="project" value="UniProtKB-KW"/>
</dbReference>
<comment type="subcellular location">
    <subcellularLocation>
        <location evidence="1">Membrane</location>
        <topology evidence="1">Multi-pass membrane protein</topology>
    </subcellularLocation>
</comment>
<dbReference type="EMBL" id="FYEH01000002">
    <property type="protein sequence ID" value="SNB61513.1"/>
    <property type="molecule type" value="Genomic_DNA"/>
</dbReference>
<dbReference type="SUPFAM" id="SSF81340">
    <property type="entry name" value="Clc chloride channel"/>
    <property type="match status" value="1"/>
</dbReference>
<evidence type="ECO:0000256" key="1">
    <source>
        <dbReference type="ARBA" id="ARBA00004141"/>
    </source>
</evidence>
<feature type="transmembrane region" description="Helical" evidence="10">
    <location>
        <begin position="279"/>
        <end position="300"/>
    </location>
</feature>
<evidence type="ECO:0000313" key="11">
    <source>
        <dbReference type="EMBL" id="SNB61513.1"/>
    </source>
</evidence>
<evidence type="ECO:0000256" key="3">
    <source>
        <dbReference type="ARBA" id="ARBA00022692"/>
    </source>
</evidence>
<dbReference type="Proteomes" id="UP000197065">
    <property type="component" value="Unassembled WGS sequence"/>
</dbReference>
<dbReference type="InterPro" id="IPR001807">
    <property type="entry name" value="ClC"/>
</dbReference>
<feature type="transmembrane region" description="Helical" evidence="10">
    <location>
        <begin position="28"/>
        <end position="49"/>
    </location>
</feature>
<evidence type="ECO:0000256" key="5">
    <source>
        <dbReference type="ARBA" id="ARBA00023065"/>
    </source>
</evidence>
<keyword evidence="12" id="KW-1185">Reference proteome</keyword>
<protein>
    <submittedName>
        <fullName evidence="11">Chloride channel protein, CIC family</fullName>
    </submittedName>
</protein>